<dbReference type="AlphaFoldDB" id="A0A1C4CN89"/>
<evidence type="ECO:0000256" key="1">
    <source>
        <dbReference type="SAM" id="MobiDB-lite"/>
    </source>
</evidence>
<organism evidence="2 3">
    <name type="scientific">Gilliamella intestini</name>
    <dbReference type="NCBI Taxonomy" id="1798183"/>
    <lineage>
        <taxon>Bacteria</taxon>
        <taxon>Pseudomonadati</taxon>
        <taxon>Pseudomonadota</taxon>
        <taxon>Gammaproteobacteria</taxon>
        <taxon>Orbales</taxon>
        <taxon>Orbaceae</taxon>
        <taxon>Gilliamella</taxon>
    </lineage>
</organism>
<proteinExistence type="predicted"/>
<dbReference type="RefSeq" id="WP_167349217.1">
    <property type="nucleotide sequence ID" value="NZ_FMBA01000044.1"/>
</dbReference>
<protein>
    <submittedName>
        <fullName evidence="2">Uncharacterized protein</fullName>
    </submittedName>
</protein>
<evidence type="ECO:0000313" key="3">
    <source>
        <dbReference type="Proteomes" id="UP000199698"/>
    </source>
</evidence>
<evidence type="ECO:0000313" key="2">
    <source>
        <dbReference type="EMBL" id="SCC20556.1"/>
    </source>
</evidence>
<dbReference type="EMBL" id="FMBA01000044">
    <property type="protein sequence ID" value="SCC20556.1"/>
    <property type="molecule type" value="Genomic_DNA"/>
</dbReference>
<name>A0A1C4CN89_9GAMM</name>
<feature type="region of interest" description="Disordered" evidence="1">
    <location>
        <begin position="37"/>
        <end position="63"/>
    </location>
</feature>
<sequence length="205" mass="23223">LPQKFELVGKDRDGYEVVKYGFELKQWFVIRQMPGTGRHSIKSSGYKPSLTEKDRDKNPERYSHTNSQAWCESLGYRLPHIRDLTNAKCTFTIFGPEVCKGAVSATPISPAFQAYQRRIGAGMTGEWGDLTLYRIGLDYFYTSKAEVWTDDTHTPIYNNPHPFTVWLVKGSITPNMTSIWSSSRCIMNDGYPNSFCQAAALCVTP</sequence>
<feature type="non-terminal residue" evidence="2">
    <location>
        <position position="1"/>
    </location>
</feature>
<gene>
    <name evidence="2" type="ORF">GA0061080_10441</name>
</gene>
<feature type="compositionally biased region" description="Basic and acidic residues" evidence="1">
    <location>
        <begin position="50"/>
        <end position="63"/>
    </location>
</feature>
<reference evidence="3" key="1">
    <citation type="submission" date="2016-08" db="EMBL/GenBank/DDBJ databases">
        <authorList>
            <person name="Varghese N."/>
            <person name="Submissions Spin"/>
        </authorList>
    </citation>
    <scope>NUCLEOTIDE SEQUENCE [LARGE SCALE GENOMIC DNA]</scope>
    <source>
        <strain evidence="3">R-53144</strain>
    </source>
</reference>
<keyword evidence="3" id="KW-1185">Reference proteome</keyword>
<accession>A0A1C4CN89</accession>
<dbReference type="Proteomes" id="UP000199698">
    <property type="component" value="Unassembled WGS sequence"/>
</dbReference>